<name>A0A6N6MI34_9HYPH</name>
<evidence type="ECO:0000313" key="4">
    <source>
        <dbReference type="Proteomes" id="UP000441523"/>
    </source>
</evidence>
<feature type="transmembrane region" description="Helical" evidence="2">
    <location>
        <begin position="7"/>
        <end position="38"/>
    </location>
</feature>
<evidence type="ECO:0000313" key="3">
    <source>
        <dbReference type="EMBL" id="KAB1069575.1"/>
    </source>
</evidence>
<accession>A0A6N6MI34</accession>
<sequence length="105" mass="10933">MVEILIVSLLAGGVLAPLISIVLFAFLSLLVLGIALAFLPLPDALSVFAGLQAGYVGGLVLRACVVRLRDVRFRAATGLTPRDEQAAGHFGAHDPAGRSLGTLKR</sequence>
<reference evidence="3 4" key="1">
    <citation type="submission" date="2019-09" db="EMBL/GenBank/DDBJ databases">
        <title>YIM 132548 draft genome.</title>
        <authorList>
            <person name="Jiang L."/>
        </authorList>
    </citation>
    <scope>NUCLEOTIDE SEQUENCE [LARGE SCALE GENOMIC DNA]</scope>
    <source>
        <strain evidence="3 4">YIM 132548</strain>
    </source>
</reference>
<evidence type="ECO:0000256" key="2">
    <source>
        <dbReference type="SAM" id="Phobius"/>
    </source>
</evidence>
<feature type="compositionally biased region" description="Basic and acidic residues" evidence="1">
    <location>
        <begin position="85"/>
        <end position="96"/>
    </location>
</feature>
<organism evidence="3 4">
    <name type="scientific">Methylobacterium planeticum</name>
    <dbReference type="NCBI Taxonomy" id="2615211"/>
    <lineage>
        <taxon>Bacteria</taxon>
        <taxon>Pseudomonadati</taxon>
        <taxon>Pseudomonadota</taxon>
        <taxon>Alphaproteobacteria</taxon>
        <taxon>Hyphomicrobiales</taxon>
        <taxon>Methylobacteriaceae</taxon>
        <taxon>Methylobacterium</taxon>
    </lineage>
</organism>
<dbReference type="AlphaFoldDB" id="A0A6N6MI34"/>
<dbReference type="Proteomes" id="UP000441523">
    <property type="component" value="Unassembled WGS sequence"/>
</dbReference>
<feature type="transmembrane region" description="Helical" evidence="2">
    <location>
        <begin position="44"/>
        <end position="65"/>
    </location>
</feature>
<keyword evidence="4" id="KW-1185">Reference proteome</keyword>
<protein>
    <submittedName>
        <fullName evidence="3">Uncharacterized protein</fullName>
    </submittedName>
</protein>
<keyword evidence="2" id="KW-0812">Transmembrane</keyword>
<proteinExistence type="predicted"/>
<dbReference type="RefSeq" id="WP_150966589.1">
    <property type="nucleotide sequence ID" value="NZ_VZZJ01000037.1"/>
</dbReference>
<keyword evidence="2" id="KW-0472">Membrane</keyword>
<comment type="caution">
    <text evidence="3">The sequence shown here is derived from an EMBL/GenBank/DDBJ whole genome shotgun (WGS) entry which is preliminary data.</text>
</comment>
<evidence type="ECO:0000256" key="1">
    <source>
        <dbReference type="SAM" id="MobiDB-lite"/>
    </source>
</evidence>
<gene>
    <name evidence="3" type="ORF">F6X51_25030</name>
</gene>
<keyword evidence="2" id="KW-1133">Transmembrane helix</keyword>
<dbReference type="EMBL" id="VZZJ01000037">
    <property type="protein sequence ID" value="KAB1069575.1"/>
    <property type="molecule type" value="Genomic_DNA"/>
</dbReference>
<feature type="region of interest" description="Disordered" evidence="1">
    <location>
        <begin position="85"/>
        <end position="105"/>
    </location>
</feature>